<comment type="cofactor">
    <cofactor evidence="8">
        <name>Mg(2+)</name>
        <dbReference type="ChEBI" id="CHEBI:18420"/>
    </cofactor>
</comment>
<dbReference type="Gene3D" id="1.20.120.330">
    <property type="entry name" value="Nucleotidyltransferases domain 2"/>
    <property type="match status" value="1"/>
</dbReference>
<dbReference type="SUPFAM" id="SSF55021">
    <property type="entry name" value="ACT-like"/>
    <property type="match status" value="1"/>
</dbReference>
<keyword evidence="3" id="KW-0677">Repeat</keyword>
<dbReference type="Gene3D" id="1.10.3210.10">
    <property type="entry name" value="Hypothetical protein af1432"/>
    <property type="match status" value="1"/>
</dbReference>
<evidence type="ECO:0000259" key="10">
    <source>
        <dbReference type="PROSITE" id="PS51831"/>
    </source>
</evidence>
<reference evidence="11 12" key="2">
    <citation type="journal article" date="2009" name="PLoS ONE">
        <title>The photosynthetic apparatus and its regulation in the aerobic gammaproteobacterium Congregibacter litoralis gen. nov., sp. nov.</title>
        <authorList>
            <person name="Spring S."/>
            <person name="Lunsdorf H."/>
            <person name="Fuchs B.M."/>
            <person name="Tindall B.J."/>
        </authorList>
    </citation>
    <scope>NUCLEOTIDE SEQUENCE [LARGE SCALE GENOMIC DNA]</scope>
    <source>
        <strain evidence="11">KT71</strain>
    </source>
</reference>
<evidence type="ECO:0000256" key="2">
    <source>
        <dbReference type="ARBA" id="ARBA00022695"/>
    </source>
</evidence>
<dbReference type="CDD" id="cd00077">
    <property type="entry name" value="HDc"/>
    <property type="match status" value="1"/>
</dbReference>
<evidence type="ECO:0000256" key="6">
    <source>
        <dbReference type="ARBA" id="ARBA00023268"/>
    </source>
</evidence>
<dbReference type="NCBIfam" id="TIGR01693">
    <property type="entry name" value="UTase_glnD"/>
    <property type="match status" value="1"/>
</dbReference>
<dbReference type="HOGENOM" id="CLU_012833_0_0_6"/>
<dbReference type="InterPro" id="IPR010043">
    <property type="entry name" value="UTase/UR"/>
</dbReference>
<keyword evidence="5 8" id="KW-0460">Magnesium</keyword>
<dbReference type="Pfam" id="PF01966">
    <property type="entry name" value="HD"/>
    <property type="match status" value="1"/>
</dbReference>
<dbReference type="PROSITE" id="PS51831">
    <property type="entry name" value="HD"/>
    <property type="match status" value="1"/>
</dbReference>
<dbReference type="GO" id="GO:0008081">
    <property type="term" value="F:phosphoric diester hydrolase activity"/>
    <property type="evidence" value="ECO:0007669"/>
    <property type="project" value="UniProtKB-UniRule"/>
</dbReference>
<dbReference type="InterPro" id="IPR043519">
    <property type="entry name" value="NT_sf"/>
</dbReference>
<evidence type="ECO:0000256" key="4">
    <source>
        <dbReference type="ARBA" id="ARBA00022801"/>
    </source>
</evidence>
<dbReference type="RefSeq" id="WP_008296252.1">
    <property type="nucleotide sequence ID" value="NZ_CM002299.1"/>
</dbReference>
<comment type="domain">
    <text evidence="8">Has four distinct domains: an N-terminal nucleotidyltransferase (NT) domain responsible for UTase activity, a central HD domain that encodes UR activity, and two C-terminal ACT domains that seem to have a role in glutamine sensing.</text>
</comment>
<feature type="domain" description="ACT" evidence="9">
    <location>
        <begin position="708"/>
        <end position="789"/>
    </location>
</feature>
<evidence type="ECO:0000256" key="8">
    <source>
        <dbReference type="HAMAP-Rule" id="MF_00277"/>
    </source>
</evidence>
<comment type="catalytic activity">
    <reaction evidence="7">
        <text>guanosine 3',5'-bis(diphosphate) + H2O = GDP + diphosphate + H(+)</text>
        <dbReference type="Rhea" id="RHEA:14253"/>
        <dbReference type="ChEBI" id="CHEBI:15377"/>
        <dbReference type="ChEBI" id="CHEBI:15378"/>
        <dbReference type="ChEBI" id="CHEBI:33019"/>
        <dbReference type="ChEBI" id="CHEBI:58189"/>
        <dbReference type="ChEBI" id="CHEBI:77828"/>
        <dbReference type="EC" id="3.1.7.2"/>
    </reaction>
</comment>
<keyword evidence="2 8" id="KW-0548">Nucleotidyltransferase</keyword>
<evidence type="ECO:0000256" key="7">
    <source>
        <dbReference type="ARBA" id="ARBA00047968"/>
    </source>
</evidence>
<evidence type="ECO:0000259" key="9">
    <source>
        <dbReference type="PROSITE" id="PS51671"/>
    </source>
</evidence>
<proteinExistence type="inferred from homology"/>
<dbReference type="PANTHER" id="PTHR47320">
    <property type="entry name" value="BIFUNCTIONAL URIDYLYLTRANSFERASE/URIDYLYL-REMOVING ENZYME"/>
    <property type="match status" value="1"/>
</dbReference>
<evidence type="ECO:0000256" key="3">
    <source>
        <dbReference type="ARBA" id="ARBA00022737"/>
    </source>
</evidence>
<dbReference type="GO" id="GO:0008893">
    <property type="term" value="F:guanosine-3',5'-bis(diphosphate) 3'-diphosphatase activity"/>
    <property type="evidence" value="ECO:0007669"/>
    <property type="project" value="UniProtKB-EC"/>
</dbReference>
<dbReference type="Pfam" id="PF08335">
    <property type="entry name" value="GlnD_UR_UTase"/>
    <property type="match status" value="1"/>
</dbReference>
<keyword evidence="6 8" id="KW-0511">Multifunctional enzyme</keyword>
<feature type="region of interest" description="Uridylyltransferase" evidence="8">
    <location>
        <begin position="1"/>
        <end position="344"/>
    </location>
</feature>
<comment type="catalytic activity">
    <reaction evidence="8">
        <text>[protein-PII]-L-tyrosine + UTP = [protein-PII]-uridylyl-L-tyrosine + diphosphate</text>
        <dbReference type="Rhea" id="RHEA:13673"/>
        <dbReference type="Rhea" id="RHEA-COMP:12147"/>
        <dbReference type="Rhea" id="RHEA-COMP:12148"/>
        <dbReference type="ChEBI" id="CHEBI:33019"/>
        <dbReference type="ChEBI" id="CHEBI:46398"/>
        <dbReference type="ChEBI" id="CHEBI:46858"/>
        <dbReference type="ChEBI" id="CHEBI:90602"/>
        <dbReference type="EC" id="2.7.7.59"/>
    </reaction>
</comment>
<dbReference type="STRING" id="314285.KT71_19068"/>
<dbReference type="FunFam" id="1.10.3090.10:FF:000005">
    <property type="entry name" value="Bifunctional uridylyltransferase/uridylyl-removing enzyme"/>
    <property type="match status" value="1"/>
</dbReference>
<dbReference type="InterPro" id="IPR002934">
    <property type="entry name" value="Polymerase_NTP_transf_dom"/>
</dbReference>
<dbReference type="InterPro" id="IPR013546">
    <property type="entry name" value="PII_UdlTrfase/GS_AdlTrfase"/>
</dbReference>
<accession>A4ACI3</accession>
<name>A4ACI3_9GAMM</name>
<keyword evidence="1 8" id="KW-0808">Transferase</keyword>
<evidence type="ECO:0000313" key="11">
    <source>
        <dbReference type="EMBL" id="EAQ96197.1"/>
    </source>
</evidence>
<dbReference type="InterPro" id="IPR045865">
    <property type="entry name" value="ACT-like_dom_sf"/>
</dbReference>
<evidence type="ECO:0000313" key="12">
    <source>
        <dbReference type="Proteomes" id="UP000019205"/>
    </source>
</evidence>
<dbReference type="eggNOG" id="COG2844">
    <property type="taxonomic scope" value="Bacteria"/>
</dbReference>
<dbReference type="EC" id="3.1.4.-" evidence="8"/>
<dbReference type="PIRSF" id="PIRSF006288">
    <property type="entry name" value="PII_uridyltransf"/>
    <property type="match status" value="1"/>
</dbReference>
<dbReference type="PROSITE" id="PS51671">
    <property type="entry name" value="ACT"/>
    <property type="match status" value="2"/>
</dbReference>
<dbReference type="SUPFAM" id="SSF81593">
    <property type="entry name" value="Nucleotidyltransferase substrate binding subunit/domain"/>
    <property type="match status" value="1"/>
</dbReference>
<comment type="caution">
    <text evidence="11">The sequence shown here is derived from an EMBL/GenBank/DDBJ whole genome shotgun (WGS) entry which is preliminary data.</text>
</comment>
<sequence>MDTAVTESPADFDLEAILRESDDAALIPGLRDVLQRASTQLDEDFRQGRSAGELLRARATLIDDVLRHAWNSLELPLNGIALVAVGGYGRGELHPHSDIDLLILRDDDNGDNQGDSQRLENFLTLLWDLGLQIGHSVRSVDECITQARDDVTVLTNLIEARLLLGEEGLLDAVAKGTQDSRMWAPDDFFKAKLKEQEGRHAKFGDTEYSLEPNVKGSPGGLRDLQLIGWLAQRHFGWRSVAELTDNEFLTEAEATTVIHGQEFLWRVRYALHMITGREEDRLLFDHQRELARLWGFVDSDKLAVEQFMQLYYRWALALSQLNEVLMLSFDQAVLQAGTPDTVLDINDWFELRNGYICAKRESVFEEYPGALLEVFLHAGNNPQASGIAAETIRLIRENRHLIDDDFRQNPNHKQLFLEVLRSNNRLTRQLRRMSRYGILGRYLPAYGQIVGQMQHDLFHSYTVDAHTLQVIENIRRFLKPENDERFPVTSRVARRLPKIELLYIAGLFHDIGKGRGGDHSELGAVDARNFCEEHGLGRRDTNLVEWLVRNHLFMSAVSQRKDISDPDVVQEFAQHVGDQNRLDYLFALTVADINGTNPKLWNAWRGSLLRQLYTESKRALRRGLENPVDKQEWIQETRDAAAKILEYRGFTESELSALWQERGEDYFLREKAEDIAWHTEAIADHQERVQPLVLVRNGVESSVANTTQIFIYARFDIGAFSRTCSRLEQLDLSIHDARIYHGSDGMSLDTYFVLDSSGNAVEDVERLRHITSYLSDKLSPTTNANFIPSRLTPRRVRSFCLATETNMRIDPVREVSVLEVISLDRPGLLARIGEVFVEFGVICEAAKIQTLGERVEDVFFVTDTEQQPIRDEALAEKIQAAIRDTLDAQESH</sequence>
<dbReference type="PANTHER" id="PTHR47320:SF1">
    <property type="entry name" value="BIFUNCTIONAL URIDYLYLTRANSFERASE_URIDYLYL-REMOVING ENZYME"/>
    <property type="match status" value="1"/>
</dbReference>
<dbReference type="InterPro" id="IPR002912">
    <property type="entry name" value="ACT_dom"/>
</dbReference>
<dbReference type="SMART" id="SM00471">
    <property type="entry name" value="HDc"/>
    <property type="match status" value="1"/>
</dbReference>
<organism evidence="11 12">
    <name type="scientific">Congregibacter litoralis KT71</name>
    <dbReference type="NCBI Taxonomy" id="314285"/>
    <lineage>
        <taxon>Bacteria</taxon>
        <taxon>Pseudomonadati</taxon>
        <taxon>Pseudomonadota</taxon>
        <taxon>Gammaproteobacteria</taxon>
        <taxon>Cellvibrionales</taxon>
        <taxon>Halieaceae</taxon>
        <taxon>Congregibacter</taxon>
    </lineage>
</organism>
<comment type="activity regulation">
    <text evidence="8">Uridylyltransferase (UTase) activity is inhibited by glutamine, while glutamine activates uridylyl-removing (UR) activity.</text>
</comment>
<dbReference type="Pfam" id="PF01909">
    <property type="entry name" value="NTP_transf_2"/>
    <property type="match status" value="1"/>
</dbReference>
<keyword evidence="4 8" id="KW-0378">Hydrolase</keyword>
<dbReference type="HAMAP" id="MF_00277">
    <property type="entry name" value="PII_uridylyl_transf"/>
    <property type="match status" value="1"/>
</dbReference>
<dbReference type="AlphaFoldDB" id="A4ACI3"/>
<feature type="domain" description="ACT" evidence="9">
    <location>
        <begin position="817"/>
        <end position="892"/>
    </location>
</feature>
<dbReference type="Proteomes" id="UP000019205">
    <property type="component" value="Chromosome"/>
</dbReference>
<reference evidence="11 12" key="1">
    <citation type="journal article" date="2007" name="Proc. Natl. Acad. Sci. U.S.A.">
        <title>Characterization of a marine gammaproteobacterium capable of aerobic anoxygenic photosynthesis.</title>
        <authorList>
            <person name="Fuchs B.M."/>
            <person name="Spring S."/>
            <person name="Teeling H."/>
            <person name="Quast C."/>
            <person name="Wulf J."/>
            <person name="Schattenhofer M."/>
            <person name="Yan S."/>
            <person name="Ferriera S."/>
            <person name="Johnson J."/>
            <person name="Glockner F.O."/>
            <person name="Amann R."/>
        </authorList>
    </citation>
    <scope>NUCLEOTIDE SEQUENCE [LARGE SCALE GENOMIC DNA]</scope>
    <source>
        <strain evidence="11">KT71</strain>
    </source>
</reference>
<feature type="domain" description="HD" evidence="10">
    <location>
        <begin position="463"/>
        <end position="585"/>
    </location>
</feature>
<dbReference type="InterPro" id="IPR003607">
    <property type="entry name" value="HD/PDEase_dom"/>
</dbReference>
<dbReference type="SUPFAM" id="SSF81301">
    <property type="entry name" value="Nucleotidyltransferase"/>
    <property type="match status" value="1"/>
</dbReference>
<dbReference type="Gene3D" id="3.30.460.10">
    <property type="entry name" value="Beta Polymerase, domain 2"/>
    <property type="match status" value="1"/>
</dbReference>
<comment type="caution">
    <text evidence="8">Lacks conserved residue(s) required for the propagation of feature annotation.</text>
</comment>
<gene>
    <name evidence="8" type="primary">glnD</name>
    <name evidence="11" type="ORF">KT71_19068</name>
</gene>
<evidence type="ECO:0000256" key="1">
    <source>
        <dbReference type="ARBA" id="ARBA00022679"/>
    </source>
</evidence>
<comment type="catalytic activity">
    <reaction evidence="8">
        <text>[protein-PII]-uridylyl-L-tyrosine + H2O = [protein-PII]-L-tyrosine + UMP + H(+)</text>
        <dbReference type="Rhea" id="RHEA:48600"/>
        <dbReference type="Rhea" id="RHEA-COMP:12147"/>
        <dbReference type="Rhea" id="RHEA-COMP:12148"/>
        <dbReference type="ChEBI" id="CHEBI:15377"/>
        <dbReference type="ChEBI" id="CHEBI:15378"/>
        <dbReference type="ChEBI" id="CHEBI:46858"/>
        <dbReference type="ChEBI" id="CHEBI:57865"/>
        <dbReference type="ChEBI" id="CHEBI:90602"/>
    </reaction>
</comment>
<dbReference type="GO" id="GO:0008773">
    <property type="term" value="F:[protein-PII] uridylyltransferase activity"/>
    <property type="evidence" value="ECO:0007669"/>
    <property type="project" value="UniProtKB-UniRule"/>
</dbReference>
<dbReference type="EMBL" id="AAOA02000005">
    <property type="protein sequence ID" value="EAQ96197.1"/>
    <property type="molecule type" value="Genomic_DNA"/>
</dbReference>
<dbReference type="EC" id="2.7.7.59" evidence="8"/>
<evidence type="ECO:0000256" key="5">
    <source>
        <dbReference type="ARBA" id="ARBA00022842"/>
    </source>
</evidence>
<dbReference type="SUPFAM" id="SSF109604">
    <property type="entry name" value="HD-domain/PDEase-like"/>
    <property type="match status" value="1"/>
</dbReference>
<dbReference type="GO" id="GO:0006808">
    <property type="term" value="P:regulation of nitrogen utilization"/>
    <property type="evidence" value="ECO:0007669"/>
    <property type="project" value="UniProtKB-UniRule"/>
</dbReference>
<dbReference type="CDD" id="cd04899">
    <property type="entry name" value="ACT_ACR-UUR-like_2"/>
    <property type="match status" value="1"/>
</dbReference>
<dbReference type="CDD" id="cd05401">
    <property type="entry name" value="NT_GlnE_GlnD_like"/>
    <property type="match status" value="1"/>
</dbReference>
<keyword evidence="12" id="KW-1185">Reference proteome</keyword>
<dbReference type="OrthoDB" id="9758038at2"/>
<dbReference type="InterPro" id="IPR006674">
    <property type="entry name" value="HD_domain"/>
</dbReference>
<comment type="function">
    <text evidence="8">Modifies, by uridylylation and deuridylylation, the PII regulatory proteins (GlnB and homologs), in response to the nitrogen status of the cell that GlnD senses through the glutamine level. Under low glutamine levels, catalyzes the conversion of the PII proteins and UTP to PII-UMP and PPi, while under higher glutamine levels, GlnD hydrolyzes PII-UMP to PII and UMP (deuridylylation). Thus, controls uridylylation state and activity of the PII proteins, and plays an important role in the regulation of nitrogen metabolism.</text>
</comment>
<protein>
    <recommendedName>
        <fullName evidence="8">Bifunctional uridylyltransferase/uridylyl-removing enzyme</fullName>
        <shortName evidence="8">UTase/UR</shortName>
    </recommendedName>
    <alternativeName>
        <fullName evidence="8">Bifunctional [protein-PII] modification enzyme</fullName>
    </alternativeName>
    <alternativeName>
        <fullName evidence="8">Bifunctional nitrogen sensor protein</fullName>
    </alternativeName>
    <domain>
        <recommendedName>
            <fullName evidence="8">[Protein-PII] uridylyltransferase</fullName>
            <shortName evidence="8">PII uridylyltransferase</shortName>
            <shortName evidence="8">UTase</shortName>
            <ecNumber evidence="8">2.7.7.59</ecNumber>
        </recommendedName>
    </domain>
    <domain>
        <recommendedName>
            <fullName evidence="8">[Protein-PII]-UMP uridylyl-removing enzyme</fullName>
            <shortName evidence="8">UR</shortName>
            <ecNumber evidence="8">3.1.4.-</ecNumber>
        </recommendedName>
    </domain>
</protein>
<dbReference type="CDD" id="cd04900">
    <property type="entry name" value="ACT_UUR-like_1"/>
    <property type="match status" value="1"/>
</dbReference>
<comment type="similarity">
    <text evidence="8">Belongs to the GlnD family.</text>
</comment>